<dbReference type="GO" id="GO:0016403">
    <property type="term" value="F:dimethylargininase activity"/>
    <property type="evidence" value="ECO:0007669"/>
    <property type="project" value="TreeGrafter"/>
</dbReference>
<keyword evidence="2" id="KW-0378">Hydrolase</keyword>
<dbReference type="PANTHER" id="PTHR12737:SF9">
    <property type="entry name" value="DIMETHYLARGININASE"/>
    <property type="match status" value="1"/>
</dbReference>
<evidence type="ECO:0000313" key="4">
    <source>
        <dbReference type="EMBL" id="CAE0255011.1"/>
    </source>
</evidence>
<sequence length="284" mass="31138">MLPFSIQAASRQRLPQNMPHIFVRTLPSSFSQGAVRRTPTQISQEKAQQQHEDYIKALSEHSDHLISIEPDEEYPDCVFVEDAAVVVGDKALMCHSGHASRQGEGAAVEVALRDRMFAIFHVSDEAGARMDGGDVLFTGKEFFVGVSERTNEKGIQKLRSVFSEYPVHPVGVPSSLHLKSVVTRCGENSLCFPSTYEGKVMQQHITAVTETGGYQYVEVPDAAAANCVYFKNKDGQSVLVYRCKDEYPASASILAKCKADHHIELNNSELAKADGALTCCSIIA</sequence>
<dbReference type="PANTHER" id="PTHR12737">
    <property type="entry name" value="DIMETHYLARGININE DIMETHYLAMINOHYDROLASE"/>
    <property type="match status" value="1"/>
</dbReference>
<dbReference type="GO" id="GO:0016597">
    <property type="term" value="F:amino acid binding"/>
    <property type="evidence" value="ECO:0007669"/>
    <property type="project" value="TreeGrafter"/>
</dbReference>
<dbReference type="GO" id="GO:0045429">
    <property type="term" value="P:positive regulation of nitric oxide biosynthetic process"/>
    <property type="evidence" value="ECO:0007669"/>
    <property type="project" value="TreeGrafter"/>
</dbReference>
<dbReference type="AlphaFoldDB" id="A0A7S3DEA1"/>
<dbReference type="FunFam" id="3.75.10.10:FF:000004">
    <property type="entry name" value="N(G),N(G)-dimethylarginine dimethylaminohydrolase 1"/>
    <property type="match status" value="1"/>
</dbReference>
<comment type="similarity">
    <text evidence="1">Belongs to the DDAH family.</text>
</comment>
<dbReference type="Gene3D" id="3.75.10.10">
    <property type="entry name" value="L-arginine/glycine Amidinotransferase, Chain A"/>
    <property type="match status" value="1"/>
</dbReference>
<evidence type="ECO:0008006" key="5">
    <source>
        <dbReference type="Google" id="ProtNLM"/>
    </source>
</evidence>
<dbReference type="SUPFAM" id="SSF55909">
    <property type="entry name" value="Pentein"/>
    <property type="match status" value="1"/>
</dbReference>
<evidence type="ECO:0000256" key="1">
    <source>
        <dbReference type="ARBA" id="ARBA00008532"/>
    </source>
</evidence>
<name>A0A7S3DEA1_9EUKA</name>
<dbReference type="EMBL" id="HBIB01026671">
    <property type="protein sequence ID" value="CAE0255011.1"/>
    <property type="molecule type" value="Transcribed_RNA"/>
</dbReference>
<organism evidence="4">
    <name type="scientific">Palpitomonas bilix</name>
    <dbReference type="NCBI Taxonomy" id="652834"/>
    <lineage>
        <taxon>Eukaryota</taxon>
        <taxon>Eukaryota incertae sedis</taxon>
    </lineage>
</organism>
<dbReference type="Pfam" id="PF19420">
    <property type="entry name" value="DDAH_eukar"/>
    <property type="match status" value="1"/>
</dbReference>
<reference evidence="4" key="1">
    <citation type="submission" date="2021-01" db="EMBL/GenBank/DDBJ databases">
        <authorList>
            <person name="Corre E."/>
            <person name="Pelletier E."/>
            <person name="Niang G."/>
            <person name="Scheremetjew M."/>
            <person name="Finn R."/>
            <person name="Kale V."/>
            <person name="Holt S."/>
            <person name="Cochrane G."/>
            <person name="Meng A."/>
            <person name="Brown T."/>
            <person name="Cohen L."/>
        </authorList>
    </citation>
    <scope>NUCLEOTIDE SEQUENCE</scope>
    <source>
        <strain evidence="4">NIES-2562</strain>
    </source>
</reference>
<accession>A0A7S3DEA1</accession>
<dbReference type="GO" id="GO:0006525">
    <property type="term" value="P:arginine metabolic process"/>
    <property type="evidence" value="ECO:0007669"/>
    <property type="project" value="TreeGrafter"/>
</dbReference>
<evidence type="ECO:0000256" key="3">
    <source>
        <dbReference type="PIRSR" id="PIRSR633199-1"/>
    </source>
</evidence>
<feature type="active site" description="Nucleophile" evidence="3">
    <location>
        <position position="279"/>
    </location>
</feature>
<gene>
    <name evidence="4" type="ORF">PBIL07802_LOCUS17263</name>
</gene>
<dbReference type="InterPro" id="IPR033199">
    <property type="entry name" value="DDAH-like"/>
</dbReference>
<feature type="active site" description="Proton donor" evidence="3">
    <location>
        <position position="177"/>
    </location>
</feature>
<proteinExistence type="inferred from homology"/>
<evidence type="ECO:0000256" key="2">
    <source>
        <dbReference type="ARBA" id="ARBA00022801"/>
    </source>
</evidence>
<dbReference type="GO" id="GO:0000052">
    <property type="term" value="P:citrulline metabolic process"/>
    <property type="evidence" value="ECO:0007669"/>
    <property type="project" value="TreeGrafter"/>
</dbReference>
<protein>
    <recommendedName>
        <fullName evidence="5">Dimethylargininase</fullName>
    </recommendedName>
</protein>